<organism evidence="1 2">
    <name type="scientific">Acetobacter conturbans</name>
    <dbReference type="NCBI Taxonomy" id="1737472"/>
    <lineage>
        <taxon>Bacteria</taxon>
        <taxon>Pseudomonadati</taxon>
        <taxon>Pseudomonadota</taxon>
        <taxon>Alphaproteobacteria</taxon>
        <taxon>Acetobacterales</taxon>
        <taxon>Acetobacteraceae</taxon>
        <taxon>Acetobacter</taxon>
    </lineage>
</organism>
<dbReference type="Proteomes" id="UP000631653">
    <property type="component" value="Unassembled WGS sequence"/>
</dbReference>
<comment type="caution">
    <text evidence="1">The sequence shown here is derived from an EMBL/GenBank/DDBJ whole genome shotgun (WGS) entry which is preliminary data.</text>
</comment>
<name>A0ABX0K3L2_9PROT</name>
<proteinExistence type="predicted"/>
<dbReference type="RefSeq" id="WP_173571446.1">
    <property type="nucleotide sequence ID" value="NZ_WOSY01000057.1"/>
</dbReference>
<dbReference type="EMBL" id="WOSY01000057">
    <property type="protein sequence ID" value="NHN90314.1"/>
    <property type="molecule type" value="Genomic_DNA"/>
</dbReference>
<protein>
    <submittedName>
        <fullName evidence="1">Uncharacterized protein</fullName>
    </submittedName>
</protein>
<evidence type="ECO:0000313" key="2">
    <source>
        <dbReference type="Proteomes" id="UP000631653"/>
    </source>
</evidence>
<accession>A0ABX0K3L2</accession>
<gene>
    <name evidence="1" type="ORF">GOB81_17215</name>
</gene>
<evidence type="ECO:0000313" key="1">
    <source>
        <dbReference type="EMBL" id="NHN90314.1"/>
    </source>
</evidence>
<sequence length="370" mass="40577">MIDPIQTPVLGNGTFFYKEQERPGGGPLRTIAFTQVDIRPRPYEELENAKANVGITIPLEMYNGRIVETNIEGIDSSQFVNIRSTLVSPFASKAIGLVRGGWLPSSLAATQKGAVVLPDRNIVTEIASRFDCDKKIERAQDFLDLFQSAPVRINPLLFALEGNKRSLPTPDIARAQLEEAVAKLRKALPEATVILGPDSVTGLLRLIEDIRPAMARKQAFLCRVGPTLASPVAHRNMDKRWNDILATAKDCGVPLNSFVVLAALSTLVNPGKSAAKSLLKFSQSYSNADAYNALSDLQSLDLLVYFLALFPEIQTQLCTADRNLALFWVGSGVSDIVRDSGGIRFKLTPHHALLPKHYAERWVAELSLDT</sequence>
<reference evidence="1 2" key="1">
    <citation type="journal article" date="2020" name="Int. J. Syst. Evol. Microbiol.">
        <title>Novel acetic acid bacteria from cider fermentations: Acetobacter conturbans sp. nov. and Acetobacter fallax sp. nov.</title>
        <authorList>
            <person name="Sombolestani A.S."/>
            <person name="Cleenwerck I."/>
            <person name="Cnockaert M."/>
            <person name="Borremans W."/>
            <person name="Wieme A.D."/>
            <person name="De Vuyst L."/>
            <person name="Vandamme P."/>
        </authorList>
    </citation>
    <scope>NUCLEOTIDE SEQUENCE [LARGE SCALE GENOMIC DNA]</scope>
    <source>
        <strain evidence="1 2">LMG 1627</strain>
    </source>
</reference>
<keyword evidence="2" id="KW-1185">Reference proteome</keyword>